<evidence type="ECO:0000313" key="13">
    <source>
        <dbReference type="EMBL" id="KAL0096522.1"/>
    </source>
</evidence>
<gene>
    <name evidence="13" type="ORF">J3Q64DRAFT_1023531</name>
</gene>
<evidence type="ECO:0000256" key="8">
    <source>
        <dbReference type="ARBA" id="ARBA00031339"/>
    </source>
</evidence>
<evidence type="ECO:0000256" key="1">
    <source>
        <dbReference type="ARBA" id="ARBA00004395"/>
    </source>
</evidence>
<evidence type="ECO:0000313" key="14">
    <source>
        <dbReference type="Proteomes" id="UP001448207"/>
    </source>
</evidence>
<evidence type="ECO:0000259" key="12">
    <source>
        <dbReference type="Pfam" id="PF20671"/>
    </source>
</evidence>
<evidence type="ECO:0000256" key="4">
    <source>
        <dbReference type="ARBA" id="ARBA00022448"/>
    </source>
</evidence>
<dbReference type="InterPro" id="IPR048685">
    <property type="entry name" value="COG3_C"/>
</dbReference>
<keyword evidence="7" id="KW-0472">Membrane</keyword>
<comment type="similarity">
    <text evidence="2">Belongs to the COG3 family.</text>
</comment>
<reference evidence="13 14" key="1">
    <citation type="submission" date="2024-04" db="EMBL/GenBank/DDBJ databases">
        <title>Symmetric and asymmetric DNA N6-adenine methylation regulates different biological responses in Mucorales.</title>
        <authorList>
            <consortium name="Lawrence Berkeley National Laboratory"/>
            <person name="Lax C."/>
            <person name="Mondo S.J."/>
            <person name="Osorio-Concepcion M."/>
            <person name="Muszewska A."/>
            <person name="Corrochano-Luque M."/>
            <person name="Gutierrez G."/>
            <person name="Riley R."/>
            <person name="Lipzen A."/>
            <person name="Guo J."/>
            <person name="Hundley H."/>
            <person name="Amirebrahimi M."/>
            <person name="Ng V."/>
            <person name="Lorenzo-Gutierrez D."/>
            <person name="Binder U."/>
            <person name="Yang J."/>
            <person name="Song Y."/>
            <person name="Canovas D."/>
            <person name="Navarro E."/>
            <person name="Freitag M."/>
            <person name="Gabaldon T."/>
            <person name="Grigoriev I.V."/>
            <person name="Corrochano L.M."/>
            <person name="Nicolas F.E."/>
            <person name="Garre V."/>
        </authorList>
    </citation>
    <scope>NUCLEOTIDE SEQUENCE [LARGE SCALE GENOMIC DNA]</scope>
    <source>
        <strain evidence="13 14">L51</strain>
    </source>
</reference>
<dbReference type="Pfam" id="PF20671">
    <property type="entry name" value="COG3_C"/>
    <property type="match status" value="1"/>
</dbReference>
<organism evidence="13 14">
    <name type="scientific">Phycomyces blakesleeanus</name>
    <dbReference type="NCBI Taxonomy" id="4837"/>
    <lineage>
        <taxon>Eukaryota</taxon>
        <taxon>Fungi</taxon>
        <taxon>Fungi incertae sedis</taxon>
        <taxon>Mucoromycota</taxon>
        <taxon>Mucoromycotina</taxon>
        <taxon>Mucoromycetes</taxon>
        <taxon>Mucorales</taxon>
        <taxon>Phycomycetaceae</taxon>
        <taxon>Phycomyces</taxon>
    </lineage>
</organism>
<keyword evidence="9" id="KW-0175">Coiled coil</keyword>
<evidence type="ECO:0000256" key="10">
    <source>
        <dbReference type="SAM" id="MobiDB-lite"/>
    </source>
</evidence>
<dbReference type="InterPro" id="IPR048320">
    <property type="entry name" value="COG3_N"/>
</dbReference>
<dbReference type="Proteomes" id="UP001448207">
    <property type="component" value="Unassembled WGS sequence"/>
</dbReference>
<evidence type="ECO:0000259" key="11">
    <source>
        <dbReference type="Pfam" id="PF04136"/>
    </source>
</evidence>
<keyword evidence="14" id="KW-1185">Reference proteome</keyword>
<evidence type="ECO:0000256" key="9">
    <source>
        <dbReference type="SAM" id="Coils"/>
    </source>
</evidence>
<evidence type="ECO:0000256" key="5">
    <source>
        <dbReference type="ARBA" id="ARBA00022927"/>
    </source>
</evidence>
<feature type="domain" description="Conserved oligomeric Golgi complex subunit 3 C-terminal" evidence="12">
    <location>
        <begin position="289"/>
        <end position="641"/>
    </location>
</feature>
<dbReference type="PANTHER" id="PTHR13302">
    <property type="entry name" value="CONSERVED OLIGOMERIC GOLGI COMPLEX COMPONENT 3"/>
    <property type="match status" value="1"/>
</dbReference>
<accession>A0ABR3BCF4</accession>
<proteinExistence type="inferred from homology"/>
<name>A0ABR3BCF4_PHYBL</name>
<comment type="caution">
    <text evidence="13">The sequence shown here is derived from an EMBL/GenBank/DDBJ whole genome shotgun (WGS) entry which is preliminary data.</text>
</comment>
<dbReference type="Pfam" id="PF04136">
    <property type="entry name" value="COG3_N"/>
    <property type="match status" value="1"/>
</dbReference>
<feature type="domain" description="Conserved oligomeric Golgi complex subunit 3 N-terminal" evidence="11">
    <location>
        <begin position="120"/>
        <end position="263"/>
    </location>
</feature>
<dbReference type="PANTHER" id="PTHR13302:SF8">
    <property type="entry name" value="CONSERVED OLIGOMERIC GOLGI COMPLEX SUBUNIT 3"/>
    <property type="match status" value="1"/>
</dbReference>
<dbReference type="EMBL" id="JBCLYO010000001">
    <property type="protein sequence ID" value="KAL0096522.1"/>
    <property type="molecule type" value="Genomic_DNA"/>
</dbReference>
<comment type="subcellular location">
    <subcellularLocation>
        <location evidence="1">Golgi apparatus membrane</location>
        <topology evidence="1">Peripheral membrane protein</topology>
    </subcellularLocation>
</comment>
<keyword evidence="4" id="KW-0813">Transport</keyword>
<evidence type="ECO:0000256" key="2">
    <source>
        <dbReference type="ARBA" id="ARBA00009936"/>
    </source>
</evidence>
<dbReference type="InterPro" id="IPR007265">
    <property type="entry name" value="COG_su3"/>
</dbReference>
<evidence type="ECO:0000256" key="7">
    <source>
        <dbReference type="ARBA" id="ARBA00023136"/>
    </source>
</evidence>
<sequence>MPFIPYNVKKQHLTATSTSPSLALNHSSGVRTPESFSSTPTLSPLNAGALSSRLSALSPRSRSAINLLAETTAADYAAEQRSAQEIGSNKPIETLQQFFDWFATRESEMEKDQEDIYRNYLSVVVLYREACDNFLEDLHGTLGVFGELGDEYAFVEQRTRALQTTCEELLQEQDRLTHLADALAERLAYFNHLEPIAKLFNSPGDDICLRPEFIGMLQTLDECIEYMQQHVSYRDSELYLMRFRQCMTRGMTLIKMYAVSTIKAVGYEMYKQMSPKTNDTSTNFGKQTNLFYVKFRAIAPTIKTLTGQLEKRCQGHKEYQALYQDILSAYFQTRQQLLSPVISRKIQQLGPSGGELVQFAQNGCAYMMTLCSDEFNLFYNMFPSGEEDLYAYLDELTSYLYDHLRPRIIHENRIETLSELCGIFQVYIMQDDYQTGDEREGGHRLMFGNLIRNVLEDAQGKLVFRAQSFIHQDIQSYHPKPEDFELSKSIDNTKGSVILDPVTPGQPELNAIAGTPATLNIEDDASDTHSKGSSVEASLLQMSELTDDTPHVTRRWYPALQNTLWILSKLYRCVQTGVFEDLAQEAVSLCSESLKRASDIITNTKSALDGQLFLIKHLLVLKEQLAPFEAELVHTGKELSFFPTTGALSSLQQNRSFFFNPNTLIGLAQSGMPRIVEISLDSRREVNFKLKDVCEEFITDCVSTAVDPLTVFMIKLSTMRPVGESSPDENGSPRAKTLSQEDVQSTVEQFKESAEERIRFVLRKLREYVNDYKMEQILIRPIELNILENYKNFYHTVTTESNGGKISTLDEPLPSVEYMSMWISQWKEEQSP</sequence>
<keyword evidence="6" id="KW-0333">Golgi apparatus</keyword>
<evidence type="ECO:0000256" key="3">
    <source>
        <dbReference type="ARBA" id="ARBA00020976"/>
    </source>
</evidence>
<feature type="region of interest" description="Disordered" evidence="10">
    <location>
        <begin position="721"/>
        <end position="743"/>
    </location>
</feature>
<keyword evidence="5" id="KW-0653">Protein transport</keyword>
<protein>
    <recommendedName>
        <fullName evidence="3">Conserved oligomeric Golgi complex subunit 3</fullName>
    </recommendedName>
    <alternativeName>
        <fullName evidence="8">Component of oligomeric Golgi complex 3</fullName>
    </alternativeName>
</protein>
<feature type="coiled-coil region" evidence="9">
    <location>
        <begin position="152"/>
        <end position="186"/>
    </location>
</feature>
<evidence type="ECO:0000256" key="6">
    <source>
        <dbReference type="ARBA" id="ARBA00023034"/>
    </source>
</evidence>
<feature type="region of interest" description="Disordered" evidence="10">
    <location>
        <begin position="17"/>
        <end position="41"/>
    </location>
</feature>